<keyword evidence="2" id="KW-1185">Reference proteome</keyword>
<gene>
    <name evidence="1" type="ORF">H261_17533</name>
</gene>
<organism evidence="1 2">
    <name type="scientific">Paramagnetospirillum caucaseum</name>
    <dbReference type="NCBI Taxonomy" id="1244869"/>
    <lineage>
        <taxon>Bacteria</taxon>
        <taxon>Pseudomonadati</taxon>
        <taxon>Pseudomonadota</taxon>
        <taxon>Alphaproteobacteria</taxon>
        <taxon>Rhodospirillales</taxon>
        <taxon>Magnetospirillaceae</taxon>
        <taxon>Paramagnetospirillum</taxon>
    </lineage>
</organism>
<reference evidence="1 2" key="1">
    <citation type="journal article" date="2014" name="Genome Announc.">
        <title>Draft Genome Sequence of Magnetospirillum sp. Strain SO-1, a Freshwater Magnetotactic Bacterium Isolated from the Ol'khovka River, Russia.</title>
        <authorList>
            <person name="Grouzdev D.S."/>
            <person name="Dziuba M.V."/>
            <person name="Sukhacheva M.S."/>
            <person name="Mardanov A.V."/>
            <person name="Beletskiy A.V."/>
            <person name="Kuznetsov B.B."/>
            <person name="Skryabin K.G."/>
        </authorList>
    </citation>
    <scope>NUCLEOTIDE SEQUENCE [LARGE SCALE GENOMIC DNA]</scope>
    <source>
        <strain evidence="1 2">SO-1</strain>
    </source>
</reference>
<dbReference type="EMBL" id="AONQ01000058">
    <property type="protein sequence ID" value="EME68624.1"/>
    <property type="molecule type" value="Genomic_DNA"/>
</dbReference>
<dbReference type="eggNOG" id="ENOG5032WHD">
    <property type="taxonomic scope" value="Bacteria"/>
</dbReference>
<protein>
    <submittedName>
        <fullName evidence="1">Uncharacterized protein</fullName>
    </submittedName>
</protein>
<dbReference type="RefSeq" id="WP_008620085.1">
    <property type="nucleotide sequence ID" value="NZ_AONQ01000058.1"/>
</dbReference>
<evidence type="ECO:0000313" key="2">
    <source>
        <dbReference type="Proteomes" id="UP000011744"/>
    </source>
</evidence>
<accession>M3A820</accession>
<dbReference type="Proteomes" id="UP000011744">
    <property type="component" value="Unassembled WGS sequence"/>
</dbReference>
<comment type="caution">
    <text evidence="1">The sequence shown here is derived from an EMBL/GenBank/DDBJ whole genome shotgun (WGS) entry which is preliminary data.</text>
</comment>
<evidence type="ECO:0000313" key="1">
    <source>
        <dbReference type="EMBL" id="EME68624.1"/>
    </source>
</evidence>
<proteinExistence type="predicted"/>
<sequence length="209" mass="23347">MEPTDTLGQWMAHYLAERLQDAEKAAGPEKASLERELFDLILQLWKHRGNIPGHRRPFRETDDLADKLRTLIDRSRPWYFDPDARGASHSSGGWIDKARTVDRTARDLIGCCIKHAVAETSGEDAAWADDSVAQQLDDGEDARLARVLFTDVKILFEGETPQRRGLELKRLRDGIDALLEVASGIRQELDIEITATEQSAEAEPDGGTA</sequence>
<name>M3A820_9PROT</name>
<dbReference type="AlphaFoldDB" id="M3A820"/>
<dbReference type="OrthoDB" id="4166375at2"/>